<dbReference type="RefSeq" id="WP_216962707.1">
    <property type="nucleotide sequence ID" value="NZ_JAHOPB010000001.1"/>
</dbReference>
<dbReference type="InterPro" id="IPR000888">
    <property type="entry name" value="RmlC-like"/>
</dbReference>
<evidence type="ECO:0000256" key="1">
    <source>
        <dbReference type="RuleBase" id="RU364069"/>
    </source>
</evidence>
<dbReference type="GO" id="GO:0008830">
    <property type="term" value="F:dTDP-4-dehydrorhamnose 3,5-epimerase activity"/>
    <property type="evidence" value="ECO:0007669"/>
    <property type="project" value="UniProtKB-EC"/>
</dbReference>
<comment type="similarity">
    <text evidence="1">Belongs to the dTDP-4-dehydrorhamnose 3,5-epimerase family.</text>
</comment>
<dbReference type="Proteomes" id="UP000727907">
    <property type="component" value="Unassembled WGS sequence"/>
</dbReference>
<name>A0ABS6ILH6_9HYPH</name>
<dbReference type="EC" id="5.1.3.13" evidence="1"/>
<accession>A0ABS6ILH6</accession>
<dbReference type="CDD" id="cd00438">
    <property type="entry name" value="cupin_RmlC"/>
    <property type="match status" value="1"/>
</dbReference>
<protein>
    <recommendedName>
        <fullName evidence="1">dTDP-4-dehydrorhamnose 3,5-epimerase</fullName>
        <ecNumber evidence="1">5.1.3.13</ecNumber>
    </recommendedName>
    <alternativeName>
        <fullName evidence="1">Thymidine diphospho-4-keto-rhamnose 3,5-epimerase</fullName>
    </alternativeName>
</protein>
<keyword evidence="1 2" id="KW-0413">Isomerase</keyword>
<comment type="pathway">
    <text evidence="1">Carbohydrate biosynthesis; dTDP-L-rhamnose biosynthesis.</text>
</comment>
<dbReference type="EMBL" id="JAHOPB010000001">
    <property type="protein sequence ID" value="MBU8875453.1"/>
    <property type="molecule type" value="Genomic_DNA"/>
</dbReference>
<evidence type="ECO:0000313" key="2">
    <source>
        <dbReference type="EMBL" id="MBU8875453.1"/>
    </source>
</evidence>
<sequence length="213" mass="23593">MAVSLLPSRVSIVPLKKGEVGRIVDVVRFDIDGPILFTPTRHGDDRGFVSETFSARRLEEHTGPLRVVQDNHTLSRSAGTLRGLHFQVPPMAQAKLVRVVRGAAYDVAVDIRVGSPTYGRHIGVELSASNWRQFWIPEGFAHGFCTLEPDTELEYKLTSYYSPEHDRGIAWNDPHLAIAWPLLAGGPLLSPKDSAQPALSTLPAYFQWSPSQK</sequence>
<organism evidence="2 3">
    <name type="scientific">Reyranella humidisoli</name>
    <dbReference type="NCBI Taxonomy" id="2849149"/>
    <lineage>
        <taxon>Bacteria</taxon>
        <taxon>Pseudomonadati</taxon>
        <taxon>Pseudomonadota</taxon>
        <taxon>Alphaproteobacteria</taxon>
        <taxon>Hyphomicrobiales</taxon>
        <taxon>Reyranellaceae</taxon>
        <taxon>Reyranella</taxon>
    </lineage>
</organism>
<gene>
    <name evidence="2" type="primary">rfbC</name>
    <name evidence="2" type="ORF">KQ910_16885</name>
</gene>
<keyword evidence="3" id="KW-1185">Reference proteome</keyword>
<dbReference type="PANTHER" id="PTHR21047">
    <property type="entry name" value="DTDP-6-DEOXY-D-GLUCOSE-3,5 EPIMERASE"/>
    <property type="match status" value="1"/>
</dbReference>
<comment type="caution">
    <text evidence="2">The sequence shown here is derived from an EMBL/GenBank/DDBJ whole genome shotgun (WGS) entry which is preliminary data.</text>
</comment>
<evidence type="ECO:0000313" key="3">
    <source>
        <dbReference type="Proteomes" id="UP000727907"/>
    </source>
</evidence>
<dbReference type="PANTHER" id="PTHR21047:SF2">
    <property type="entry name" value="THYMIDINE DIPHOSPHO-4-KETO-RHAMNOSE 3,5-EPIMERASE"/>
    <property type="match status" value="1"/>
</dbReference>
<dbReference type="Pfam" id="PF00908">
    <property type="entry name" value="dTDP_sugar_isom"/>
    <property type="match status" value="1"/>
</dbReference>
<comment type="function">
    <text evidence="1">Catalyzes the epimerization of the C3' and C5'positions of dTDP-6-deoxy-D-xylo-4-hexulose, forming dTDP-6-deoxy-L-lyxo-4-hexulose.</text>
</comment>
<dbReference type="NCBIfam" id="TIGR01221">
    <property type="entry name" value="rmlC"/>
    <property type="match status" value="1"/>
</dbReference>
<reference evidence="2 3" key="1">
    <citation type="submission" date="2021-06" db="EMBL/GenBank/DDBJ databases">
        <authorList>
            <person name="Lee D.H."/>
        </authorList>
    </citation>
    <scope>NUCLEOTIDE SEQUENCE [LARGE SCALE GENOMIC DNA]</scope>
    <source>
        <strain evidence="2 3">MMS21-HV4-11</strain>
    </source>
</reference>
<proteinExistence type="inferred from homology"/>
<comment type="subunit">
    <text evidence="1">Homodimer.</text>
</comment>
<comment type="catalytic activity">
    <reaction evidence="1">
        <text>dTDP-4-dehydro-6-deoxy-alpha-D-glucose = dTDP-4-dehydro-beta-L-rhamnose</text>
        <dbReference type="Rhea" id="RHEA:16969"/>
        <dbReference type="ChEBI" id="CHEBI:57649"/>
        <dbReference type="ChEBI" id="CHEBI:62830"/>
        <dbReference type="EC" id="5.1.3.13"/>
    </reaction>
</comment>